<dbReference type="RefSeq" id="WP_377522958.1">
    <property type="nucleotide sequence ID" value="NZ_JBHTLD010000016.1"/>
</dbReference>
<sequence>MSRNYKIRDQTKLYFVSFAVVNWIDLFVRREYKQVVVESLKYCIKHKGLEVYAWCIMSSHVHLLIGSNIELIGSNIEPIEGILRDMKRHTAKVILNMLEEHNQESRKEWLLWMFRRAGSSNPSTDIYQFWQHHNHPIELHNNLIMQQKLDYLHQNPVEAGFVEEPWEYLYSSARDYAGNKGLIDIILIE</sequence>
<dbReference type="InterPro" id="IPR036515">
    <property type="entry name" value="Transposase_17_sf"/>
</dbReference>
<evidence type="ECO:0000313" key="2">
    <source>
        <dbReference type="EMBL" id="MFD1185250.1"/>
    </source>
</evidence>
<organism evidence="2 3">
    <name type="scientific">Pontibacter rugosus</name>
    <dbReference type="NCBI Taxonomy" id="1745966"/>
    <lineage>
        <taxon>Bacteria</taxon>
        <taxon>Pseudomonadati</taxon>
        <taxon>Bacteroidota</taxon>
        <taxon>Cytophagia</taxon>
        <taxon>Cytophagales</taxon>
        <taxon>Hymenobacteraceae</taxon>
        <taxon>Pontibacter</taxon>
    </lineage>
</organism>
<gene>
    <name evidence="2" type="ORF">ACFQ2O_03455</name>
</gene>
<dbReference type="Pfam" id="PF01797">
    <property type="entry name" value="Y1_Tnp"/>
    <property type="match status" value="1"/>
</dbReference>
<keyword evidence="3" id="KW-1185">Reference proteome</keyword>
<dbReference type="Gene3D" id="3.30.70.1290">
    <property type="entry name" value="Transposase IS200-like"/>
    <property type="match status" value="1"/>
</dbReference>
<evidence type="ECO:0000259" key="1">
    <source>
        <dbReference type="Pfam" id="PF01797"/>
    </source>
</evidence>
<dbReference type="SUPFAM" id="SSF143422">
    <property type="entry name" value="Transposase IS200-like"/>
    <property type="match status" value="1"/>
</dbReference>
<dbReference type="EMBL" id="JBHTLD010000016">
    <property type="protein sequence ID" value="MFD1185250.1"/>
    <property type="molecule type" value="Genomic_DNA"/>
</dbReference>
<comment type="caution">
    <text evidence="2">The sequence shown here is derived from an EMBL/GenBank/DDBJ whole genome shotgun (WGS) entry which is preliminary data.</text>
</comment>
<name>A0ABW3SKW1_9BACT</name>
<reference evidence="3" key="1">
    <citation type="journal article" date="2019" name="Int. J. Syst. Evol. Microbiol.">
        <title>The Global Catalogue of Microorganisms (GCM) 10K type strain sequencing project: providing services to taxonomists for standard genome sequencing and annotation.</title>
        <authorList>
            <consortium name="The Broad Institute Genomics Platform"/>
            <consortium name="The Broad Institute Genome Sequencing Center for Infectious Disease"/>
            <person name="Wu L."/>
            <person name="Ma J."/>
        </authorList>
    </citation>
    <scope>NUCLEOTIDE SEQUENCE [LARGE SCALE GENOMIC DNA]</scope>
    <source>
        <strain evidence="3">JCM 31319</strain>
    </source>
</reference>
<dbReference type="Proteomes" id="UP001597094">
    <property type="component" value="Unassembled WGS sequence"/>
</dbReference>
<accession>A0ABW3SKW1</accession>
<dbReference type="PANTHER" id="PTHR36966:SF1">
    <property type="entry name" value="REP-ASSOCIATED TYROSINE TRANSPOSASE"/>
    <property type="match status" value="1"/>
</dbReference>
<feature type="domain" description="Transposase IS200-like" evidence="1">
    <location>
        <begin position="30"/>
        <end position="107"/>
    </location>
</feature>
<evidence type="ECO:0000313" key="3">
    <source>
        <dbReference type="Proteomes" id="UP001597094"/>
    </source>
</evidence>
<dbReference type="InterPro" id="IPR002686">
    <property type="entry name" value="Transposase_17"/>
</dbReference>
<protein>
    <submittedName>
        <fullName evidence="2">Transposase</fullName>
    </submittedName>
</protein>
<proteinExistence type="predicted"/>
<dbReference type="InterPro" id="IPR052715">
    <property type="entry name" value="RAYT_transposase"/>
</dbReference>
<dbReference type="PANTHER" id="PTHR36966">
    <property type="entry name" value="REP-ASSOCIATED TYROSINE TRANSPOSASE"/>
    <property type="match status" value="1"/>
</dbReference>